<evidence type="ECO:0000256" key="2">
    <source>
        <dbReference type="ARBA" id="ARBA00022723"/>
    </source>
</evidence>
<feature type="signal peptide" evidence="5">
    <location>
        <begin position="1"/>
        <end position="20"/>
    </location>
</feature>
<dbReference type="Gene3D" id="2.120.10.30">
    <property type="entry name" value="TolB, C-terminal domain"/>
    <property type="match status" value="1"/>
</dbReference>
<dbReference type="InterPro" id="IPR013427">
    <property type="entry name" value="Haem-bd_dom_put"/>
</dbReference>
<gene>
    <name evidence="7" type="ORF">H5P27_02590</name>
</gene>
<dbReference type="SUPFAM" id="SSF50952">
    <property type="entry name" value="Soluble quinoprotein glucose dehydrogenase"/>
    <property type="match status" value="1"/>
</dbReference>
<dbReference type="InterPro" id="IPR011042">
    <property type="entry name" value="6-blade_b-propeller_TolB-like"/>
</dbReference>
<keyword evidence="3 4" id="KW-0408">Iron</keyword>
<evidence type="ECO:0000313" key="8">
    <source>
        <dbReference type="Proteomes" id="UP000526501"/>
    </source>
</evidence>
<dbReference type="PANTHER" id="PTHR33546:SF1">
    <property type="entry name" value="LARGE, MULTIFUNCTIONAL SECRETED PROTEIN"/>
    <property type="match status" value="1"/>
</dbReference>
<evidence type="ECO:0000256" key="4">
    <source>
        <dbReference type="PROSITE-ProRule" id="PRU00433"/>
    </source>
</evidence>
<keyword evidence="1 4" id="KW-0349">Heme</keyword>
<dbReference type="SUPFAM" id="SSF46626">
    <property type="entry name" value="Cytochrome c"/>
    <property type="match status" value="1"/>
</dbReference>
<dbReference type="Pfam" id="PF13646">
    <property type="entry name" value="HEAT_2"/>
    <property type="match status" value="1"/>
</dbReference>
<dbReference type="EMBL" id="JACHVC010000005">
    <property type="protein sequence ID" value="MBC2604922.1"/>
    <property type="molecule type" value="Genomic_DNA"/>
</dbReference>
<dbReference type="InterPro" id="IPR016024">
    <property type="entry name" value="ARM-type_fold"/>
</dbReference>
<sequence>MKTCLASLAMVSFAVSFASAAKMSLEEHDRVPYPVIDDASEETALAVQQLKLPEGIEAKLWAAEPMLANPVAFDFDEQGRLFVTETYRYLTSVIDIRNYMDMVEEDLAFRSVEDRREGIEELFGEDARGFAIEGEILRLLEDRDRDGVADHSSIYADGFNTSVDGIASGVLARQGDVYFTNIPNLWKFDGIDEEGSAEQREKLLSGFGVHFGFTGHDLHGLILGPDGKLYFSIGDRGANVETKEGETIAYQDTGAVYRCNLDGTDLEIVHWGLRNPQELAFDEFGNLFTGDNDCDNGDYERLVLIAEGGDSGWRVGHQQAPLGRGGVWISEGWWKTRFEGRTKFALPPISYVDDGPSGIAFHPGTGLSPEYEGHLFMTHFKGSIASSGITTYKLKPDGAWFELDEKKDFLSGILPTDVTFAPDGKFYVLDWVNGWPKSKKGRVYALANPNYLETPIVKQTQELIATGMSERPVNELGELLSHPNWNVRLEAQLELASRGETGIQILSAIATDESAGLRPRLHATWGLGIAAREESSLNATIVGLASSSDAEIRAQATKLIGDLEIGDQQELLVSHLQDESLRVRYFAAQSIGKLGIEEATPALLKAAEENADQDPYLSHAIVMGLVGSKNLYVMAENVTHESNAVRSAILLTYRRLGDVNIARFLHDEDEHIVLDAARAINDAPVTSAYASLAAILESPLAQNPILGLRAINAHFRLGKASNAEALAKFASNEQSPLNLRLEVLQQMATWGSPLQRDRIMGVYQPLESRPASVAGEALTAVADDILASDKGEIVASFITAIGALGITELSDSLCTLASDPERPGTARVAAFNALVAAQDPRLDELVLMASESNASELRLATLPILTETAPEQAEVTLELMSKGSVEEQRVAYKTLAKSKQAFAETLLIDSLTRLTDGKVPYGAQLELLEATESHPSKTIKTAYQSYQSAIAADPDPIAPYRFALDGGERRPGGSDAFMDNKIMACVRCHIVYGPGESAGPNLADIGLRLDKRQLLEAIVAPNASIADGWNNVIVTLKDQSSKAGILESEDDDRITLKLVSGETETLRKSDIANTLSMPSSMPAVFGSMLSKREIRDLVAFLEAQRWQPGDRAAHGEE</sequence>
<dbReference type="SUPFAM" id="SSF48371">
    <property type="entry name" value="ARM repeat"/>
    <property type="match status" value="2"/>
</dbReference>
<dbReference type="InterPro" id="IPR011041">
    <property type="entry name" value="Quinoprot_gluc/sorb_DH_b-prop"/>
</dbReference>
<keyword evidence="5" id="KW-0732">Signal</keyword>
<dbReference type="GO" id="GO:0009055">
    <property type="term" value="F:electron transfer activity"/>
    <property type="evidence" value="ECO:0007669"/>
    <property type="project" value="InterPro"/>
</dbReference>
<dbReference type="NCBIfam" id="TIGR02603">
    <property type="entry name" value="CxxCH_TIGR02603"/>
    <property type="match status" value="1"/>
</dbReference>
<comment type="caution">
    <text evidence="7">The sequence shown here is derived from an EMBL/GenBank/DDBJ whole genome shotgun (WGS) entry which is preliminary data.</text>
</comment>
<dbReference type="InterPro" id="IPR004155">
    <property type="entry name" value="PBS_lyase_HEAT"/>
</dbReference>
<evidence type="ECO:0000256" key="3">
    <source>
        <dbReference type="ARBA" id="ARBA00023004"/>
    </source>
</evidence>
<dbReference type="InterPro" id="IPR011989">
    <property type="entry name" value="ARM-like"/>
</dbReference>
<protein>
    <submittedName>
        <fullName evidence="7">HEAT repeat domain-containing protein</fullName>
    </submittedName>
</protein>
<dbReference type="InterPro" id="IPR055557">
    <property type="entry name" value="DUF7133"/>
</dbReference>
<evidence type="ECO:0000259" key="6">
    <source>
        <dbReference type="PROSITE" id="PS51007"/>
    </source>
</evidence>
<dbReference type="InterPro" id="IPR036909">
    <property type="entry name" value="Cyt_c-like_dom_sf"/>
</dbReference>
<dbReference type="Gene3D" id="1.10.760.10">
    <property type="entry name" value="Cytochrome c-like domain"/>
    <property type="match status" value="1"/>
</dbReference>
<dbReference type="RefSeq" id="WP_185658812.1">
    <property type="nucleotide sequence ID" value="NZ_CAWPOO010000005.1"/>
</dbReference>
<dbReference type="PANTHER" id="PTHR33546">
    <property type="entry name" value="LARGE, MULTIFUNCTIONAL SECRETED PROTEIN-RELATED"/>
    <property type="match status" value="1"/>
</dbReference>
<dbReference type="AlphaFoldDB" id="A0A7X1B3N2"/>
<feature type="chain" id="PRO_5030562891" evidence="5">
    <location>
        <begin position="21"/>
        <end position="1117"/>
    </location>
</feature>
<dbReference type="Proteomes" id="UP000526501">
    <property type="component" value="Unassembled WGS sequence"/>
</dbReference>
<reference evidence="7 8" key="1">
    <citation type="submission" date="2020-07" db="EMBL/GenBank/DDBJ databases">
        <authorList>
            <person name="Feng X."/>
        </authorList>
    </citation>
    <scope>NUCLEOTIDE SEQUENCE [LARGE SCALE GENOMIC DNA]</scope>
    <source>
        <strain evidence="7 8">JCM23202</strain>
    </source>
</reference>
<dbReference type="GO" id="GO:0020037">
    <property type="term" value="F:heme binding"/>
    <property type="evidence" value="ECO:0007669"/>
    <property type="project" value="InterPro"/>
</dbReference>
<dbReference type="PROSITE" id="PS51007">
    <property type="entry name" value="CYTC"/>
    <property type="match status" value="1"/>
</dbReference>
<evidence type="ECO:0000313" key="7">
    <source>
        <dbReference type="EMBL" id="MBC2604922.1"/>
    </source>
</evidence>
<dbReference type="Pfam" id="PF23500">
    <property type="entry name" value="DUF7133"/>
    <property type="match status" value="1"/>
</dbReference>
<keyword evidence="8" id="KW-1185">Reference proteome</keyword>
<proteinExistence type="predicted"/>
<dbReference type="GO" id="GO:0046872">
    <property type="term" value="F:metal ion binding"/>
    <property type="evidence" value="ECO:0007669"/>
    <property type="project" value="UniProtKB-KW"/>
</dbReference>
<evidence type="ECO:0000256" key="5">
    <source>
        <dbReference type="SAM" id="SignalP"/>
    </source>
</evidence>
<evidence type="ECO:0000256" key="1">
    <source>
        <dbReference type="ARBA" id="ARBA00022617"/>
    </source>
</evidence>
<keyword evidence="2 4" id="KW-0479">Metal-binding</keyword>
<dbReference type="SMART" id="SM00567">
    <property type="entry name" value="EZ_HEAT"/>
    <property type="match status" value="2"/>
</dbReference>
<dbReference type="Gene3D" id="1.25.10.10">
    <property type="entry name" value="Leucine-rich Repeat Variant"/>
    <property type="match status" value="1"/>
</dbReference>
<accession>A0A7X1B3N2</accession>
<name>A0A7X1B3N2_9BACT</name>
<organism evidence="7 8">
    <name type="scientific">Pelagicoccus albus</name>
    <dbReference type="NCBI Taxonomy" id="415222"/>
    <lineage>
        <taxon>Bacteria</taxon>
        <taxon>Pseudomonadati</taxon>
        <taxon>Verrucomicrobiota</taxon>
        <taxon>Opitutia</taxon>
        <taxon>Puniceicoccales</taxon>
        <taxon>Pelagicoccaceae</taxon>
        <taxon>Pelagicoccus</taxon>
    </lineage>
</organism>
<feature type="domain" description="Cytochrome c" evidence="6">
    <location>
        <begin position="968"/>
        <end position="1105"/>
    </location>
</feature>
<dbReference type="InterPro" id="IPR009056">
    <property type="entry name" value="Cyt_c-like_dom"/>
</dbReference>